<comment type="similarity">
    <text evidence="3">Belongs to the methyltransferase superfamily. LCMT family.</text>
</comment>
<keyword evidence="7" id="KW-0489">Methyltransferase</keyword>
<dbReference type="InterPro" id="IPR029063">
    <property type="entry name" value="SAM-dependent_MTases_sf"/>
</dbReference>
<keyword evidence="8" id="KW-0808">Transferase</keyword>
<reference evidence="18" key="1">
    <citation type="journal article" date="2016" name="Nat. Commun.">
        <title>Genome analysis of three Pneumocystis species reveals adaptation mechanisms to life exclusively in mammalian hosts.</title>
        <authorList>
            <person name="Ma L."/>
            <person name="Chen Z."/>
            <person name="Huang D.W."/>
            <person name="Kutty G."/>
            <person name="Ishihara M."/>
            <person name="Wang H."/>
            <person name="Abouelleil A."/>
            <person name="Bishop L."/>
            <person name="Davey E."/>
            <person name="Deng R."/>
            <person name="Deng X."/>
            <person name="Fan L."/>
            <person name="Fantoni G."/>
            <person name="Fitzgerald M."/>
            <person name="Gogineni E."/>
            <person name="Goldberg J.M."/>
            <person name="Handley G."/>
            <person name="Hu X."/>
            <person name="Huber C."/>
            <person name="Jiao X."/>
            <person name="Jones K."/>
            <person name="Levin J.Z."/>
            <person name="Liu Y."/>
            <person name="Macdonald P."/>
            <person name="Melnikov A."/>
            <person name="Raley C."/>
            <person name="Sassi M."/>
            <person name="Sherman B.T."/>
            <person name="Song X."/>
            <person name="Sykes S."/>
            <person name="Tran B."/>
            <person name="Walsh L."/>
            <person name="Xia Y."/>
            <person name="Yang J."/>
            <person name="Young S."/>
            <person name="Zeng Q."/>
            <person name="Zheng X."/>
            <person name="Stephens R."/>
            <person name="Nusbaum C."/>
            <person name="Birren B.W."/>
            <person name="Azadi P."/>
            <person name="Lempicki R.A."/>
            <person name="Cuomo C.A."/>
            <person name="Kovacs J.A."/>
        </authorList>
    </citation>
    <scope>NUCLEOTIDE SEQUENCE [LARGE SCALE GENOMIC DNA]</scope>
    <source>
        <strain evidence="18">RU7</strain>
    </source>
</reference>
<name>A0A0W4ZFK1_PNEJ7</name>
<proteinExistence type="inferred from homology"/>
<keyword evidence="10" id="KW-0819">tRNA processing</keyword>
<dbReference type="InterPro" id="IPR003347">
    <property type="entry name" value="JmjC_dom"/>
</dbReference>
<comment type="caution">
    <text evidence="17">The sequence shown here is derived from an EMBL/GenBank/DDBJ whole genome shotgun (WGS) entry which is preliminary data.</text>
</comment>
<evidence type="ECO:0000256" key="3">
    <source>
        <dbReference type="ARBA" id="ARBA00010703"/>
    </source>
</evidence>
<dbReference type="SUPFAM" id="SSF51197">
    <property type="entry name" value="Clavaminate synthase-like"/>
    <property type="match status" value="1"/>
</dbReference>
<dbReference type="EC" id="2.1.1.290" evidence="5"/>
<dbReference type="FunFam" id="2.60.120.650:FF:000043">
    <property type="entry name" value="tRNA wybutosine-synthesizing protein 4"/>
    <property type="match status" value="1"/>
</dbReference>
<organism evidence="17 18">
    <name type="scientific">Pneumocystis jirovecii (strain RU7)</name>
    <name type="common">Human pneumocystis pneumonia agent</name>
    <dbReference type="NCBI Taxonomy" id="1408657"/>
    <lineage>
        <taxon>Eukaryota</taxon>
        <taxon>Fungi</taxon>
        <taxon>Dikarya</taxon>
        <taxon>Ascomycota</taxon>
        <taxon>Taphrinomycotina</taxon>
        <taxon>Pneumocystomycetes</taxon>
        <taxon>Pneumocystaceae</taxon>
        <taxon>Pneumocystis</taxon>
    </lineage>
</organism>
<dbReference type="PANTHER" id="PTHR46529">
    <property type="entry name" value="TRNA WYBUTOSINE-SYNTHESIZING PROTEIN 4"/>
    <property type="match status" value="1"/>
</dbReference>
<evidence type="ECO:0000256" key="9">
    <source>
        <dbReference type="ARBA" id="ARBA00022691"/>
    </source>
</evidence>
<evidence type="ECO:0000259" key="16">
    <source>
        <dbReference type="PROSITE" id="PS51184"/>
    </source>
</evidence>
<dbReference type="Pfam" id="PF04072">
    <property type="entry name" value="LCM"/>
    <property type="match status" value="1"/>
</dbReference>
<dbReference type="eggNOG" id="KOG2132">
    <property type="taxonomic scope" value="Eukaryota"/>
</dbReference>
<evidence type="ECO:0000256" key="2">
    <source>
        <dbReference type="ARBA" id="ARBA00004797"/>
    </source>
</evidence>
<evidence type="ECO:0000256" key="14">
    <source>
        <dbReference type="ARBA" id="ARBA00030847"/>
    </source>
</evidence>
<dbReference type="EC" id="2.3.1.231" evidence="4"/>
<dbReference type="InterPro" id="IPR041667">
    <property type="entry name" value="Cupin_8"/>
</dbReference>
<evidence type="ECO:0000256" key="11">
    <source>
        <dbReference type="ARBA" id="ARBA00025588"/>
    </source>
</evidence>
<dbReference type="Pfam" id="PF13418">
    <property type="entry name" value="Beta-prop_TYW4"/>
    <property type="match status" value="1"/>
</dbReference>
<gene>
    <name evidence="17" type="ORF">T551_03146</name>
</gene>
<evidence type="ECO:0000256" key="8">
    <source>
        <dbReference type="ARBA" id="ARBA00022679"/>
    </source>
</evidence>
<keyword evidence="9" id="KW-0949">S-adenosyl-L-methionine</keyword>
<keyword evidence="18" id="KW-1185">Reference proteome</keyword>
<dbReference type="OrthoDB" id="47172at2759"/>
<dbReference type="SUPFAM" id="SSF53335">
    <property type="entry name" value="S-adenosyl-L-methionine-dependent methyltransferases"/>
    <property type="match status" value="1"/>
</dbReference>
<dbReference type="AlphaFoldDB" id="A0A0W4ZFK1"/>
<evidence type="ECO:0000313" key="18">
    <source>
        <dbReference type="Proteomes" id="UP000053447"/>
    </source>
</evidence>
<comment type="catalytic activity">
    <reaction evidence="15">
        <text>7-[(3S)-(3-amino-3-methoxycarbonyl)propyl]wyosine(37) in tRNA(Phe) + S-adenosyl-L-methionine + CO2 = wybutosine(37) in tRNA(Phe) + S-adenosyl-L-homocysteine + 2 H(+)</text>
        <dbReference type="Rhea" id="RHEA:37119"/>
        <dbReference type="Rhea" id="RHEA-COMP:11844"/>
        <dbReference type="Rhea" id="RHEA-COMP:11847"/>
        <dbReference type="ChEBI" id="CHEBI:15378"/>
        <dbReference type="ChEBI" id="CHEBI:16526"/>
        <dbReference type="ChEBI" id="CHEBI:57856"/>
        <dbReference type="ChEBI" id="CHEBI:59789"/>
        <dbReference type="ChEBI" id="CHEBI:73544"/>
        <dbReference type="ChEBI" id="CHEBI:74275"/>
        <dbReference type="EC" id="2.3.1.231"/>
    </reaction>
</comment>
<dbReference type="PROSITE" id="PS51184">
    <property type="entry name" value="JMJC"/>
    <property type="match status" value="1"/>
</dbReference>
<dbReference type="GO" id="GO:0030488">
    <property type="term" value="P:tRNA methylation"/>
    <property type="evidence" value="ECO:0007669"/>
    <property type="project" value="TreeGrafter"/>
</dbReference>
<comment type="pathway">
    <text evidence="2">tRNA modification; wybutosine-tRNA(Phe) biosynthesis.</text>
</comment>
<dbReference type="Proteomes" id="UP000053447">
    <property type="component" value="Unassembled WGS sequence"/>
</dbReference>
<comment type="catalytic activity">
    <reaction evidence="1">
        <text>7-[(3S)-3-amino-3-carboxypropyl]wyosine(37) in tRNA(Phe) + S-adenosyl-L-methionine = 7-[(3S)-(3-amino-3-methoxycarbonyl)propyl]wyosine(37) in tRNA(Phe) + S-adenosyl-L-homocysteine</text>
        <dbReference type="Rhea" id="RHEA:36903"/>
        <dbReference type="Rhea" id="RHEA-COMP:10379"/>
        <dbReference type="Rhea" id="RHEA-COMP:11844"/>
        <dbReference type="ChEBI" id="CHEBI:57856"/>
        <dbReference type="ChEBI" id="CHEBI:59789"/>
        <dbReference type="ChEBI" id="CHEBI:73543"/>
        <dbReference type="ChEBI" id="CHEBI:74275"/>
        <dbReference type="EC" id="2.1.1.290"/>
    </reaction>
</comment>
<accession>A0A0W4ZFK1</accession>
<comment type="function">
    <text evidence="11">Probable S-adenosyl-L-methionine-dependent methyltransferase that acts as a component of the wybutosine biosynthesis pathway. Wybutosine is a hyper modified guanosine with a tricyclic base found at the 3'-position adjacent to the anticodon of eukaryotic phenylalanine tRNA. May methylate the carboxyl group of leucine residues to form alpha-leucine ester residues.</text>
</comment>
<dbReference type="EMBL" id="LFWA01000015">
    <property type="protein sequence ID" value="KTW27152.1"/>
    <property type="molecule type" value="Genomic_DNA"/>
</dbReference>
<dbReference type="PANTHER" id="PTHR46529:SF1">
    <property type="entry name" value="TRNA WYBUTOSINE-SYNTHESIZING PROTEIN 4"/>
    <property type="match status" value="1"/>
</dbReference>
<dbReference type="GO" id="GO:0031591">
    <property type="term" value="P:wybutosine biosynthetic process"/>
    <property type="evidence" value="ECO:0007669"/>
    <property type="project" value="TreeGrafter"/>
</dbReference>
<dbReference type="InterPro" id="IPR015915">
    <property type="entry name" value="Kelch-typ_b-propeller"/>
</dbReference>
<evidence type="ECO:0000256" key="15">
    <source>
        <dbReference type="ARBA" id="ARBA00049250"/>
    </source>
</evidence>
<dbReference type="Pfam" id="PF13621">
    <property type="entry name" value="Cupin_8"/>
    <property type="match status" value="1"/>
</dbReference>
<evidence type="ECO:0000256" key="6">
    <source>
        <dbReference type="ARBA" id="ARBA00018045"/>
    </source>
</evidence>
<dbReference type="Gene3D" id="2.120.10.80">
    <property type="entry name" value="Kelch-type beta propeller"/>
    <property type="match status" value="1"/>
</dbReference>
<evidence type="ECO:0000256" key="12">
    <source>
        <dbReference type="ARBA" id="ARBA00029750"/>
    </source>
</evidence>
<evidence type="ECO:0000313" key="17">
    <source>
        <dbReference type="EMBL" id="KTW27152.1"/>
    </source>
</evidence>
<evidence type="ECO:0000256" key="7">
    <source>
        <dbReference type="ARBA" id="ARBA00022603"/>
    </source>
</evidence>
<evidence type="ECO:0000256" key="1">
    <source>
        <dbReference type="ARBA" id="ARBA00001806"/>
    </source>
</evidence>
<sequence length="1020" mass="118433">MQKSDKKNRIIQGTNDASIVSKRSAEYHGYPFSKNQYLRAFVKKPKRRSPIINRGYYIRCKAIDTIIQNFLLEENNMKKVVINLGCGYDSLPFRYISESRFNNVLFFDIDFPDLIENKKSIIEEDHELKKMSLKHILSSTNQLELQYQLIGCNLEDMDSLKIILKEKCPNLETMNILFISEVAMVYMETKFSDRVISWASFFPYASFLILEQILPSSKNHPFGKTMISHFNKLKTPLYSLNEYSTLELQYKRFLNRGWKYVEAFDLCTFWYCGIDEETKDKINLTEEFDEWEEIILFLQHYCLLIAKNFSSEKQIFLNPPPKGFQYLNSNKPRFLNNHIINDFNLDSLLKAQKIKGNMLFHRKFGATTLFNQNSIIYHGGISELGRDEKIFIITYKGNVVPEFKTQSLSPRVCHTLDYFSQDNVLFCVGGRESPSKLSNSEEFNHLAQNTIKTEYHINRYRHGMVKITLQKETRFIVFGGNERTYQLADKEWMIWSHKKGWELLEITSKNKIQPRSGMCMIWLPERKEGIICGGMNKNGIICEDIWTFKINILDDKWTLELIPWSNLSILDIQRVSRFGAKAVNVSGILNGNVLIAGGVSMFHCISWNDQFILLNLDNQKITSLDFKISGDEPILIGFDIVRINNSIIILGGGCVCFSFGAYWNNDIITLFEYSLPKEWLIYEHKNTDMHVSNFTNESNNCNIDIFDPTILNHINPKIENISSIKITSEDEWKKILEKNMPVVLKGLNIGTCVQKWTPKYLVSHIGSTRKVIVHNAETNFMNFHVKNFNYETMDFGKFMDSVYKDESKLYMRSISTKNPRTKPSLLEEDFLEISKDFTIPPELLQVINPNKFSSPLRISSKNIGMWLHYDVMSNILIQIQGSKKVRLYPPSDILYLQFPPGSSSSKILNIFTEKSTDLKNTHPYEVSLLPGDILYIPAFWHHAIYSLEPSISVNVFWRHLESQYYATTTNDVYGNRDLKAYEVSRGLIKKIVENFKGLSGDEKKFYLGRLGAELIDISKI</sequence>
<feature type="domain" description="JmjC" evidence="16">
    <location>
        <begin position="828"/>
        <end position="974"/>
    </location>
</feature>
<dbReference type="InterPro" id="IPR011043">
    <property type="entry name" value="Gal_Oxase/kelch_b-propeller"/>
</dbReference>
<dbReference type="VEuPathDB" id="FungiDB:T551_03146"/>
<dbReference type="Gene3D" id="2.60.120.650">
    <property type="entry name" value="Cupin"/>
    <property type="match status" value="1"/>
</dbReference>
<dbReference type="RefSeq" id="XP_018228308.1">
    <property type="nucleotide sequence ID" value="XM_018375409.1"/>
</dbReference>
<evidence type="ECO:0000256" key="13">
    <source>
        <dbReference type="ARBA" id="ARBA00030231"/>
    </source>
</evidence>
<dbReference type="InterPro" id="IPR007213">
    <property type="entry name" value="Ppm1/Ppm2/Tcmp"/>
</dbReference>
<dbReference type="SMART" id="SM00558">
    <property type="entry name" value="JmjC"/>
    <property type="match status" value="1"/>
</dbReference>
<dbReference type="UniPathway" id="UPA00375"/>
<dbReference type="eggNOG" id="KOG2918">
    <property type="taxonomic scope" value="Eukaryota"/>
</dbReference>
<evidence type="ECO:0000256" key="4">
    <source>
        <dbReference type="ARBA" id="ARBA00012155"/>
    </source>
</evidence>
<protein>
    <recommendedName>
        <fullName evidence="6">tRNA wybutosine-synthesizing protein 4</fullName>
        <ecNumber evidence="5">2.1.1.290</ecNumber>
        <ecNumber evidence="4">2.3.1.231</ecNumber>
    </recommendedName>
    <alternativeName>
        <fullName evidence="13">Leucine carboxyl methyltransferase 2</fullName>
    </alternativeName>
    <alternativeName>
        <fullName evidence="14">tRNA(Phe) (7-(3-amino-3-(methoxycarbonyl)propyl)wyosine(37)-N)-methoxycarbonyltransferase</fullName>
    </alternativeName>
    <alternativeName>
        <fullName evidence="12">tRNA(Phe) (7-(3-amino-3-carboxypropyl)wyosine(37)-O)-methyltransferase</fullName>
    </alternativeName>
</protein>
<dbReference type="STRING" id="1408657.A0A0W4ZFK1"/>
<evidence type="ECO:0000256" key="5">
    <source>
        <dbReference type="ARBA" id="ARBA00012779"/>
    </source>
</evidence>
<dbReference type="Gene3D" id="3.40.50.150">
    <property type="entry name" value="Vaccinia Virus protein VP39"/>
    <property type="match status" value="1"/>
</dbReference>
<dbReference type="GeneID" id="28941664"/>
<evidence type="ECO:0000256" key="10">
    <source>
        <dbReference type="ARBA" id="ARBA00022694"/>
    </source>
</evidence>
<dbReference type="GO" id="GO:0008175">
    <property type="term" value="F:tRNA methyltransferase activity"/>
    <property type="evidence" value="ECO:0007669"/>
    <property type="project" value="TreeGrafter"/>
</dbReference>
<dbReference type="SUPFAM" id="SSF50965">
    <property type="entry name" value="Galactose oxidase, central domain"/>
    <property type="match status" value="1"/>
</dbReference>